<feature type="domain" description="ABC3 transporter permease C-terminal" evidence="8">
    <location>
        <begin position="301"/>
        <end position="413"/>
    </location>
</feature>
<dbReference type="InterPro" id="IPR050250">
    <property type="entry name" value="Macrolide_Exporter_MacB"/>
</dbReference>
<protein>
    <submittedName>
        <fullName evidence="10">ABC transporter permease</fullName>
    </submittedName>
</protein>
<evidence type="ECO:0000256" key="5">
    <source>
        <dbReference type="ARBA" id="ARBA00023136"/>
    </source>
</evidence>
<evidence type="ECO:0000256" key="3">
    <source>
        <dbReference type="ARBA" id="ARBA00022692"/>
    </source>
</evidence>
<dbReference type="InterPro" id="IPR003838">
    <property type="entry name" value="ABC3_permease_C"/>
</dbReference>
<gene>
    <name evidence="10" type="ORF">RAK27_12865</name>
</gene>
<dbReference type="Pfam" id="PF12704">
    <property type="entry name" value="MacB_PCD"/>
    <property type="match status" value="1"/>
</dbReference>
<feature type="transmembrane region" description="Helical" evidence="7">
    <location>
        <begin position="379"/>
        <end position="402"/>
    </location>
</feature>
<evidence type="ECO:0000259" key="9">
    <source>
        <dbReference type="Pfam" id="PF12704"/>
    </source>
</evidence>
<evidence type="ECO:0000256" key="6">
    <source>
        <dbReference type="ARBA" id="ARBA00038076"/>
    </source>
</evidence>
<evidence type="ECO:0000313" key="11">
    <source>
        <dbReference type="Proteomes" id="UP001290462"/>
    </source>
</evidence>
<evidence type="ECO:0000313" key="10">
    <source>
        <dbReference type="EMBL" id="MDZ5759548.1"/>
    </source>
</evidence>
<accession>A0AAW9JVB3</accession>
<dbReference type="Proteomes" id="UP001290462">
    <property type="component" value="Unassembled WGS sequence"/>
</dbReference>
<dbReference type="Pfam" id="PF02687">
    <property type="entry name" value="FtsX"/>
    <property type="match status" value="1"/>
</dbReference>
<feature type="transmembrane region" description="Helical" evidence="7">
    <location>
        <begin position="20"/>
        <end position="40"/>
    </location>
</feature>
<dbReference type="PANTHER" id="PTHR30572">
    <property type="entry name" value="MEMBRANE COMPONENT OF TRANSPORTER-RELATED"/>
    <property type="match status" value="1"/>
</dbReference>
<dbReference type="PANTHER" id="PTHR30572:SF4">
    <property type="entry name" value="ABC TRANSPORTER PERMEASE YTRF"/>
    <property type="match status" value="1"/>
</dbReference>
<feature type="domain" description="MacB-like periplasmic core" evidence="9">
    <location>
        <begin position="19"/>
        <end position="260"/>
    </location>
</feature>
<comment type="subcellular location">
    <subcellularLocation>
        <location evidence="1">Cell membrane</location>
        <topology evidence="1">Multi-pass membrane protein</topology>
    </subcellularLocation>
</comment>
<reference evidence="10" key="1">
    <citation type="submission" date="2023-08" db="EMBL/GenBank/DDBJ databases">
        <title>Genomic characterization of piscicolin 126 produced by Carnobacterium maltaromaticum CM22 strain isolated from salmon (Salmo salar).</title>
        <authorList>
            <person name="Gonzalez-Gragera E."/>
            <person name="Garcia-Lopez J.D."/>
            <person name="Teso-Perez C."/>
            <person name="Gimenez-Hernandez I."/>
            <person name="Peralta-Sanchez J.M."/>
            <person name="Valdivia E."/>
            <person name="Montalban-Lopez M."/>
            <person name="Martin-Platero A.M."/>
            <person name="Banos A."/>
            <person name="Martinez-Bueno M."/>
        </authorList>
    </citation>
    <scope>NUCLEOTIDE SEQUENCE</scope>
    <source>
        <strain evidence="10">CM22</strain>
    </source>
</reference>
<evidence type="ECO:0000256" key="4">
    <source>
        <dbReference type="ARBA" id="ARBA00022989"/>
    </source>
</evidence>
<proteinExistence type="inferred from homology"/>
<name>A0AAW9JVB3_CARML</name>
<dbReference type="GO" id="GO:0022857">
    <property type="term" value="F:transmembrane transporter activity"/>
    <property type="evidence" value="ECO:0007669"/>
    <property type="project" value="TreeGrafter"/>
</dbReference>
<evidence type="ECO:0000256" key="1">
    <source>
        <dbReference type="ARBA" id="ARBA00004651"/>
    </source>
</evidence>
<dbReference type="InterPro" id="IPR025857">
    <property type="entry name" value="MacB_PCD"/>
</dbReference>
<dbReference type="EMBL" id="JAVBVO010000003">
    <property type="protein sequence ID" value="MDZ5759548.1"/>
    <property type="molecule type" value="Genomic_DNA"/>
</dbReference>
<feature type="transmembrane region" description="Helical" evidence="7">
    <location>
        <begin position="295"/>
        <end position="319"/>
    </location>
</feature>
<keyword evidence="2" id="KW-1003">Cell membrane</keyword>
<evidence type="ECO:0000256" key="7">
    <source>
        <dbReference type="SAM" id="Phobius"/>
    </source>
</evidence>
<dbReference type="GO" id="GO:0005886">
    <property type="term" value="C:plasma membrane"/>
    <property type="evidence" value="ECO:0007669"/>
    <property type="project" value="UniProtKB-SubCell"/>
</dbReference>
<sequence length="420" mass="45481">MLENLSLSLQSIWAHKLRSILTMLGVIIGIAAIISIFSIIEGSTANMKKQIMGGPNNTMNVDFGPASQFSGSMGMGGNGNEKKPNYLPIFTAEQMDQVRQTPGIKNASLTYQKSASIFRGSKSVNSEIKAMDQNYFDMLPQKLTAGRFFTETDYKGQNQVVVLDKTAYENLFPEEDGIGKIVELNGTPFKVIGVVEDPEANNEISSGGGMMTMAMGGGENGKAYVPLTQWPKVAGEINPTPAVIVQGEDTDRLKPAAEKVAMLLNGFIPQSDYVFGIMNLEDFEKQMDEFNRSEFYLLAGIASISLLVGGIGVMNIMLVSVTERTREIGVKKALGARRKVILLQFLTESVTLTFIGGITGILFGLIAGKGITSALNYPYMVSWLAIIGSMAFCSIIGIVFGLMPAIKASKLDPIEALRYD</sequence>
<dbReference type="AlphaFoldDB" id="A0AAW9JVB3"/>
<feature type="transmembrane region" description="Helical" evidence="7">
    <location>
        <begin position="340"/>
        <end position="367"/>
    </location>
</feature>
<keyword evidence="5 7" id="KW-0472">Membrane</keyword>
<evidence type="ECO:0000256" key="2">
    <source>
        <dbReference type="ARBA" id="ARBA00022475"/>
    </source>
</evidence>
<keyword evidence="3 7" id="KW-0812">Transmembrane</keyword>
<keyword evidence="4 7" id="KW-1133">Transmembrane helix</keyword>
<organism evidence="10 11">
    <name type="scientific">Carnobacterium maltaromaticum</name>
    <name type="common">Carnobacterium piscicola</name>
    <dbReference type="NCBI Taxonomy" id="2751"/>
    <lineage>
        <taxon>Bacteria</taxon>
        <taxon>Bacillati</taxon>
        <taxon>Bacillota</taxon>
        <taxon>Bacilli</taxon>
        <taxon>Lactobacillales</taxon>
        <taxon>Carnobacteriaceae</taxon>
        <taxon>Carnobacterium</taxon>
    </lineage>
</organism>
<comment type="similarity">
    <text evidence="6">Belongs to the ABC-4 integral membrane protein family.</text>
</comment>
<comment type="caution">
    <text evidence="10">The sequence shown here is derived from an EMBL/GenBank/DDBJ whole genome shotgun (WGS) entry which is preliminary data.</text>
</comment>
<evidence type="ECO:0000259" key="8">
    <source>
        <dbReference type="Pfam" id="PF02687"/>
    </source>
</evidence>